<accession>A0A1Y1I4V5</accession>
<evidence type="ECO:0000256" key="1">
    <source>
        <dbReference type="ARBA" id="ARBA00004323"/>
    </source>
</evidence>
<keyword evidence="6" id="KW-0472">Membrane</keyword>
<dbReference type="Proteomes" id="UP000054558">
    <property type="component" value="Unassembled WGS sequence"/>
</dbReference>
<feature type="compositionally biased region" description="Basic and acidic residues" evidence="5">
    <location>
        <begin position="154"/>
        <end position="167"/>
    </location>
</feature>
<dbReference type="AlphaFoldDB" id="A0A1Y1I4V5"/>
<evidence type="ECO:0000313" key="9">
    <source>
        <dbReference type="Proteomes" id="UP000054558"/>
    </source>
</evidence>
<dbReference type="Pfam" id="PF03016">
    <property type="entry name" value="Exostosin_GT47"/>
    <property type="match status" value="1"/>
</dbReference>
<keyword evidence="3" id="KW-0735">Signal-anchor</keyword>
<organism evidence="8 9">
    <name type="scientific">Klebsormidium nitens</name>
    <name type="common">Green alga</name>
    <name type="synonym">Ulothrix nitens</name>
    <dbReference type="NCBI Taxonomy" id="105231"/>
    <lineage>
        <taxon>Eukaryota</taxon>
        <taxon>Viridiplantae</taxon>
        <taxon>Streptophyta</taxon>
        <taxon>Klebsormidiophyceae</taxon>
        <taxon>Klebsormidiales</taxon>
        <taxon>Klebsormidiaceae</taxon>
        <taxon>Klebsormidium</taxon>
    </lineage>
</organism>
<gene>
    <name evidence="8" type="ORF">KFL_001900020</name>
</gene>
<dbReference type="EMBL" id="DF237139">
    <property type="protein sequence ID" value="GAQ84459.1"/>
    <property type="molecule type" value="Genomic_DNA"/>
</dbReference>
<keyword evidence="6" id="KW-0812">Transmembrane</keyword>
<dbReference type="OrthoDB" id="1924787at2759"/>
<evidence type="ECO:0000259" key="7">
    <source>
        <dbReference type="Pfam" id="PF03016"/>
    </source>
</evidence>
<dbReference type="InterPro" id="IPR040911">
    <property type="entry name" value="Exostosin_GT47"/>
</dbReference>
<feature type="transmembrane region" description="Helical" evidence="6">
    <location>
        <begin position="25"/>
        <end position="45"/>
    </location>
</feature>
<proteinExistence type="inferred from homology"/>
<dbReference type="PANTHER" id="PTHR11062">
    <property type="entry name" value="EXOSTOSIN HEPARAN SULFATE GLYCOSYLTRANSFERASE -RELATED"/>
    <property type="match status" value="1"/>
</dbReference>
<evidence type="ECO:0000313" key="8">
    <source>
        <dbReference type="EMBL" id="GAQ84459.1"/>
    </source>
</evidence>
<evidence type="ECO:0000256" key="5">
    <source>
        <dbReference type="SAM" id="MobiDB-lite"/>
    </source>
</evidence>
<reference evidence="8 9" key="1">
    <citation type="journal article" date="2014" name="Nat. Commun.">
        <title>Klebsormidium flaccidum genome reveals primary factors for plant terrestrial adaptation.</title>
        <authorList>
            <person name="Hori K."/>
            <person name="Maruyama F."/>
            <person name="Fujisawa T."/>
            <person name="Togashi T."/>
            <person name="Yamamoto N."/>
            <person name="Seo M."/>
            <person name="Sato S."/>
            <person name="Yamada T."/>
            <person name="Mori H."/>
            <person name="Tajima N."/>
            <person name="Moriyama T."/>
            <person name="Ikeuchi M."/>
            <person name="Watanabe M."/>
            <person name="Wada H."/>
            <person name="Kobayashi K."/>
            <person name="Saito M."/>
            <person name="Masuda T."/>
            <person name="Sasaki-Sekimoto Y."/>
            <person name="Mashiguchi K."/>
            <person name="Awai K."/>
            <person name="Shimojima M."/>
            <person name="Masuda S."/>
            <person name="Iwai M."/>
            <person name="Nobusawa T."/>
            <person name="Narise T."/>
            <person name="Kondo S."/>
            <person name="Saito H."/>
            <person name="Sato R."/>
            <person name="Murakawa M."/>
            <person name="Ihara Y."/>
            <person name="Oshima-Yamada Y."/>
            <person name="Ohtaka K."/>
            <person name="Satoh M."/>
            <person name="Sonobe K."/>
            <person name="Ishii M."/>
            <person name="Ohtani R."/>
            <person name="Kanamori-Sato M."/>
            <person name="Honoki R."/>
            <person name="Miyazaki D."/>
            <person name="Mochizuki H."/>
            <person name="Umetsu J."/>
            <person name="Higashi K."/>
            <person name="Shibata D."/>
            <person name="Kamiya Y."/>
            <person name="Sato N."/>
            <person name="Nakamura Y."/>
            <person name="Tabata S."/>
            <person name="Ida S."/>
            <person name="Kurokawa K."/>
            <person name="Ohta H."/>
        </authorList>
    </citation>
    <scope>NUCLEOTIDE SEQUENCE [LARGE SCALE GENOMIC DNA]</scope>
    <source>
        <strain evidence="8 9">NIES-2285</strain>
    </source>
</reference>
<name>A0A1Y1I4V5_KLENI</name>
<dbReference type="PANTHER" id="PTHR11062:SF249">
    <property type="entry name" value="OS08G0438600 PROTEIN"/>
    <property type="match status" value="1"/>
</dbReference>
<dbReference type="GO" id="GO:0016757">
    <property type="term" value="F:glycosyltransferase activity"/>
    <property type="evidence" value="ECO:0007669"/>
    <property type="project" value="InterPro"/>
</dbReference>
<keyword evidence="6" id="KW-1133">Transmembrane helix</keyword>
<dbReference type="OMA" id="NMENQIH"/>
<dbReference type="GO" id="GO:0000139">
    <property type="term" value="C:Golgi membrane"/>
    <property type="evidence" value="ECO:0007669"/>
    <property type="project" value="UniProtKB-SubCell"/>
</dbReference>
<evidence type="ECO:0000256" key="4">
    <source>
        <dbReference type="ARBA" id="ARBA00023034"/>
    </source>
</evidence>
<dbReference type="STRING" id="105231.A0A1Y1I4V5"/>
<keyword evidence="4" id="KW-0333">Golgi apparatus</keyword>
<sequence length="675" mass="74611">MSLAQKASLMRSPKARIRGTGQRRLLARVAGILTGVLTLVLLLYFDTSRSDVAGESKSSSRKRGLLEKGELRVTLAGGGQSQTGGISAEGAVGSDLEAGERGLRTTFLGDSSNDVAQDVSSVDRGGGSGRSDLRDGKVSSSSISWSKGGGQRSRTLEEGKEHLHSDFELANGQDKSAPSLESVDTTKPSIVKDITSPGHDNAQALHGARGESNITNLNVEHLLNADAHLTANVDAAAPSNAPSNPSSRIERIRTFEPFRTELRVYMYDLPAKFNWGLLKRAVELGVNASEPFSVNGPPFPDYQGGLSHQHSPEYWLTIDLLTDPAAKEAGSSVVRRVTNPSEADVFFVPYWASLAYNVYIPTRGEYAQELELQQELVDWLLSQELWKRSGGRDHLLVLHHPNAMAALRSRLSAAMWVLADFARYPPEEANLAKDVIAPYAHMAPRYEDDVDEERAWGARTTLLFFQGSLYRKRDGLVRELLLNVLKNEPDVIVREGSTDADGVREASEGMRSARFCLHPAGDTPSSNRLFDAIFSHCVPVIVSDAIELPFEGDLDYRGFAIFVASRNAVTPGVLTEFLRSIPRRMWARMWARLHEVAPFFEYDNPASPAGAVNRIWKEVALRLPSRRLEIHRALRRVHQTDLEGLRMMERRLQRMDPSFVKIQRKRLPAESPSGT</sequence>
<keyword evidence="9" id="KW-1185">Reference proteome</keyword>
<dbReference type="InterPro" id="IPR004263">
    <property type="entry name" value="Exostosin"/>
</dbReference>
<feature type="region of interest" description="Disordered" evidence="5">
    <location>
        <begin position="106"/>
        <end position="198"/>
    </location>
</feature>
<comment type="similarity">
    <text evidence="2">Belongs to the glycosyltransferase 47 family.</text>
</comment>
<evidence type="ECO:0000256" key="2">
    <source>
        <dbReference type="ARBA" id="ARBA00010271"/>
    </source>
</evidence>
<evidence type="ECO:0000256" key="3">
    <source>
        <dbReference type="ARBA" id="ARBA00022968"/>
    </source>
</evidence>
<feature type="domain" description="Exostosin GT47" evidence="7">
    <location>
        <begin position="261"/>
        <end position="571"/>
    </location>
</feature>
<protein>
    <submittedName>
        <fullName evidence="8">Exostosin family protein</fullName>
    </submittedName>
</protein>
<evidence type="ECO:0000256" key="6">
    <source>
        <dbReference type="SAM" id="Phobius"/>
    </source>
</evidence>
<comment type="subcellular location">
    <subcellularLocation>
        <location evidence="1">Golgi apparatus membrane</location>
        <topology evidence="1">Single-pass type II membrane protein</topology>
    </subcellularLocation>
</comment>